<dbReference type="InterPro" id="IPR045263">
    <property type="entry name" value="GLUT"/>
</dbReference>
<reference evidence="10" key="1">
    <citation type="submission" date="2022-07" db="EMBL/GenBank/DDBJ databases">
        <title>Phylogenomic reconstructions and comparative analyses of Kickxellomycotina fungi.</title>
        <authorList>
            <person name="Reynolds N.K."/>
            <person name="Stajich J.E."/>
            <person name="Barry K."/>
            <person name="Grigoriev I.V."/>
            <person name="Crous P."/>
            <person name="Smith M.E."/>
        </authorList>
    </citation>
    <scope>NUCLEOTIDE SEQUENCE</scope>
    <source>
        <strain evidence="10">NBRC 105413</strain>
    </source>
</reference>
<dbReference type="InterPro" id="IPR003663">
    <property type="entry name" value="Sugar/inositol_transpt"/>
</dbReference>
<dbReference type="PROSITE" id="PS50850">
    <property type="entry name" value="MFS"/>
    <property type="match status" value="1"/>
</dbReference>
<comment type="subcellular location">
    <subcellularLocation>
        <location evidence="1">Membrane</location>
        <topology evidence="1">Multi-pass membrane protein</topology>
    </subcellularLocation>
</comment>
<dbReference type="GO" id="GO:0016020">
    <property type="term" value="C:membrane"/>
    <property type="evidence" value="ECO:0007669"/>
    <property type="project" value="UniProtKB-SubCell"/>
</dbReference>
<keyword evidence="5 8" id="KW-1133">Transmembrane helix</keyword>
<keyword evidence="11" id="KW-1185">Reference proteome</keyword>
<keyword evidence="4 8" id="KW-0812">Transmembrane</keyword>
<organism evidence="10 11">
    <name type="scientific">Coemansia asiatica</name>
    <dbReference type="NCBI Taxonomy" id="1052880"/>
    <lineage>
        <taxon>Eukaryota</taxon>
        <taxon>Fungi</taxon>
        <taxon>Fungi incertae sedis</taxon>
        <taxon>Zoopagomycota</taxon>
        <taxon>Kickxellomycotina</taxon>
        <taxon>Kickxellomycetes</taxon>
        <taxon>Kickxellales</taxon>
        <taxon>Kickxellaceae</taxon>
        <taxon>Coemansia</taxon>
    </lineage>
</organism>
<evidence type="ECO:0000256" key="2">
    <source>
        <dbReference type="ARBA" id="ARBA00010992"/>
    </source>
</evidence>
<protein>
    <submittedName>
        <fullName evidence="10">Bifunctional purine biosynthesis protein PurH</fullName>
    </submittedName>
</protein>
<feature type="transmembrane region" description="Helical" evidence="8">
    <location>
        <begin position="408"/>
        <end position="426"/>
    </location>
</feature>
<dbReference type="Pfam" id="PF00083">
    <property type="entry name" value="Sugar_tr"/>
    <property type="match status" value="2"/>
</dbReference>
<feature type="transmembrane region" description="Helical" evidence="8">
    <location>
        <begin position="113"/>
        <end position="133"/>
    </location>
</feature>
<evidence type="ECO:0000256" key="8">
    <source>
        <dbReference type="SAM" id="Phobius"/>
    </source>
</evidence>
<name>A0A9W7XS84_9FUNG</name>
<dbReference type="EMBL" id="JANBOH010000012">
    <property type="protein sequence ID" value="KAJ1648057.1"/>
    <property type="molecule type" value="Genomic_DNA"/>
</dbReference>
<dbReference type="PANTHER" id="PTHR23503">
    <property type="entry name" value="SOLUTE CARRIER FAMILY 2"/>
    <property type="match status" value="1"/>
</dbReference>
<accession>A0A9W7XS84</accession>
<dbReference type="PRINTS" id="PR00171">
    <property type="entry name" value="SUGRTRNSPORT"/>
</dbReference>
<evidence type="ECO:0000256" key="4">
    <source>
        <dbReference type="ARBA" id="ARBA00022692"/>
    </source>
</evidence>
<feature type="transmembrane region" description="Helical" evidence="8">
    <location>
        <begin position="170"/>
        <end position="193"/>
    </location>
</feature>
<dbReference type="PROSITE" id="PS00216">
    <property type="entry name" value="SUGAR_TRANSPORT_1"/>
    <property type="match status" value="2"/>
</dbReference>
<gene>
    <name evidence="10" type="primary">HGT20_2</name>
    <name evidence="10" type="ORF">LPJ64_000593</name>
</gene>
<comment type="similarity">
    <text evidence="2">Belongs to the major facilitator superfamily. Sugar transporter (TC 2.A.1.1) family.</text>
</comment>
<dbReference type="InterPro" id="IPR005828">
    <property type="entry name" value="MFS_sugar_transport-like"/>
</dbReference>
<evidence type="ECO:0000313" key="11">
    <source>
        <dbReference type="Proteomes" id="UP001145021"/>
    </source>
</evidence>
<feature type="transmembrane region" description="Helical" evidence="8">
    <location>
        <begin position="466"/>
        <end position="494"/>
    </location>
</feature>
<keyword evidence="3" id="KW-0813">Transport</keyword>
<dbReference type="InterPro" id="IPR020846">
    <property type="entry name" value="MFS_dom"/>
</dbReference>
<dbReference type="SUPFAM" id="SSF103473">
    <property type="entry name" value="MFS general substrate transporter"/>
    <property type="match status" value="1"/>
</dbReference>
<comment type="caution">
    <text evidence="10">The sequence shown here is derived from an EMBL/GenBank/DDBJ whole genome shotgun (WGS) entry which is preliminary data.</text>
</comment>
<feature type="domain" description="Major facilitator superfamily (MFS) profile" evidence="9">
    <location>
        <begin position="29"/>
        <end position="524"/>
    </location>
</feature>
<feature type="transmembrane region" description="Helical" evidence="8">
    <location>
        <begin position="381"/>
        <end position="401"/>
    </location>
</feature>
<dbReference type="Gene3D" id="1.20.1250.20">
    <property type="entry name" value="MFS general substrate transporter like domains"/>
    <property type="match status" value="1"/>
</dbReference>
<feature type="region of interest" description="Disordered" evidence="7">
    <location>
        <begin position="1"/>
        <end position="21"/>
    </location>
</feature>
<dbReference type="InterPro" id="IPR005829">
    <property type="entry name" value="Sugar_transporter_CS"/>
</dbReference>
<dbReference type="Proteomes" id="UP001145021">
    <property type="component" value="Unassembled WGS sequence"/>
</dbReference>
<dbReference type="PROSITE" id="PS00217">
    <property type="entry name" value="SUGAR_TRANSPORT_2"/>
    <property type="match status" value="1"/>
</dbReference>
<evidence type="ECO:0000313" key="10">
    <source>
        <dbReference type="EMBL" id="KAJ1648057.1"/>
    </source>
</evidence>
<feature type="transmembrane region" description="Helical" evidence="8">
    <location>
        <begin position="82"/>
        <end position="101"/>
    </location>
</feature>
<feature type="transmembrane region" description="Helical" evidence="8">
    <location>
        <begin position="139"/>
        <end position="158"/>
    </location>
</feature>
<feature type="transmembrane region" description="Helical" evidence="8">
    <location>
        <begin position="199"/>
        <end position="219"/>
    </location>
</feature>
<evidence type="ECO:0000256" key="3">
    <source>
        <dbReference type="ARBA" id="ARBA00022448"/>
    </source>
</evidence>
<feature type="transmembrane region" description="Helical" evidence="8">
    <location>
        <begin position="330"/>
        <end position="347"/>
    </location>
</feature>
<feature type="transmembrane region" description="Helical" evidence="8">
    <location>
        <begin position="500"/>
        <end position="520"/>
    </location>
</feature>
<proteinExistence type="inferred from homology"/>
<dbReference type="InterPro" id="IPR036259">
    <property type="entry name" value="MFS_trans_sf"/>
</dbReference>
<evidence type="ECO:0000256" key="6">
    <source>
        <dbReference type="ARBA" id="ARBA00023136"/>
    </source>
</evidence>
<dbReference type="GO" id="GO:0015149">
    <property type="term" value="F:hexose transmembrane transporter activity"/>
    <property type="evidence" value="ECO:0007669"/>
    <property type="project" value="TreeGrafter"/>
</dbReference>
<evidence type="ECO:0000256" key="7">
    <source>
        <dbReference type="SAM" id="MobiDB-lite"/>
    </source>
</evidence>
<dbReference type="AlphaFoldDB" id="A0A9W7XS84"/>
<sequence length="563" mass="60947">MTAQHLPNMQPSSDQSNLADSQTSGFNSRVLQSSVAAALSSLNFGWCLGEPNIPEDIIKKCIEGPVQYIRGLPTCLPMSNTMWGLIVGLVALGALTGSLVAGRAADRFGRKTVLLANNAFFIIGALLLGTSTTIAQMAIGRYIAGIGCGVASTVVATYNSECAPVKVRGLLGTMLQLTVEIGIFFSQLVATLLVDVPNWRILFGLSGAISLIQIVWLPFMPESPKYLVTKGKIAEGAKALQFLRPNCDITSEFSNLLESCSAVSESKHSGNTESSVFTDTNSECNVAIANKQKEQGKSKRKTASIHSVSAAKSPMSIGLVDIIKGKTPDVIWHTLFCTMFLMGFQQWTGAKGIVFYSTEILVRVFNLSDAQLRKTPNEAQWMTIGVAAAGIVAVFVSMNLIDRLGRRRLLLISTCGISISCLLVVIGRVFDIAALAVAAMFSFKLAYGLGMAPIPWLTASEMLPYYALGTLSGIASALNWMMIFIIGLVFPLLAKALNNYLFLPFAALNFSAFLVVFLFVPETKGHHISDILHHHGRSLHIVCSLSKWRRRRQDTQSFEDGSF</sequence>
<feature type="transmembrane region" description="Helical" evidence="8">
    <location>
        <begin position="432"/>
        <end position="454"/>
    </location>
</feature>
<evidence type="ECO:0000256" key="5">
    <source>
        <dbReference type="ARBA" id="ARBA00022989"/>
    </source>
</evidence>
<evidence type="ECO:0000259" key="9">
    <source>
        <dbReference type="PROSITE" id="PS50850"/>
    </source>
</evidence>
<dbReference type="PANTHER" id="PTHR23503:SF8">
    <property type="entry name" value="FACILITATED GLUCOSE TRANSPORTER PROTEIN 1"/>
    <property type="match status" value="1"/>
</dbReference>
<keyword evidence="6 8" id="KW-0472">Membrane</keyword>
<evidence type="ECO:0000256" key="1">
    <source>
        <dbReference type="ARBA" id="ARBA00004141"/>
    </source>
</evidence>